<feature type="region of interest" description="Disordered" evidence="1">
    <location>
        <begin position="283"/>
        <end position="423"/>
    </location>
</feature>
<feature type="non-terminal residue" evidence="2">
    <location>
        <position position="1"/>
    </location>
</feature>
<sequence>IILAAISPRVGGTDTISWTHRHLLYFLLTRKKVNLGDYFFERICEAIFASKSQRKTTIVYPRLLSDLLYQGHVVQNLKKFHPELVQKRFYPEILNASFLTKMRLISSKPVAPPQEFSVRLEDRLYVDGYPVISEADAEHVIQDYLEVLRGEGYTVDRSMVPKAPANMYNPSRKQKRKAEPQADQPKPDLLAQKKVKVEQSFAEQRTKKKHEETATKAAEGASKEPIIVEVDSSSEETESEDETESDEETLAARLRRRPVPVPKGKGKSSKYVFNETEIGIGYTKPLRTVPPEPTNIPTSDNPLSELEKHLSPDPLNNQTFTQKFSSLPKPKSPLPQTQQETPIISPSEPEPYIPNPEQASTTKQPSPFTHAEQSSPQKSPEHSNPAPTAEPTSATIPDPQPSADYASPERIHTCTPRPSEAEV</sequence>
<feature type="compositionally biased region" description="Basic residues" evidence="1">
    <location>
        <begin position="253"/>
        <end position="268"/>
    </location>
</feature>
<feature type="compositionally biased region" description="Low complexity" evidence="1">
    <location>
        <begin position="215"/>
        <end position="224"/>
    </location>
</feature>
<proteinExistence type="predicted"/>
<feature type="compositionally biased region" description="Acidic residues" evidence="1">
    <location>
        <begin position="232"/>
        <end position="249"/>
    </location>
</feature>
<feature type="region of interest" description="Disordered" evidence="1">
    <location>
        <begin position="161"/>
        <end position="270"/>
    </location>
</feature>
<gene>
    <name evidence="2" type="ORF">L195_g047592</name>
</gene>
<organism evidence="2 3">
    <name type="scientific">Trifolium pratense</name>
    <name type="common">Red clover</name>
    <dbReference type="NCBI Taxonomy" id="57577"/>
    <lineage>
        <taxon>Eukaryota</taxon>
        <taxon>Viridiplantae</taxon>
        <taxon>Streptophyta</taxon>
        <taxon>Embryophyta</taxon>
        <taxon>Tracheophyta</taxon>
        <taxon>Spermatophyta</taxon>
        <taxon>Magnoliopsida</taxon>
        <taxon>eudicotyledons</taxon>
        <taxon>Gunneridae</taxon>
        <taxon>Pentapetalae</taxon>
        <taxon>rosids</taxon>
        <taxon>fabids</taxon>
        <taxon>Fabales</taxon>
        <taxon>Fabaceae</taxon>
        <taxon>Papilionoideae</taxon>
        <taxon>50 kb inversion clade</taxon>
        <taxon>NPAAA clade</taxon>
        <taxon>Hologalegina</taxon>
        <taxon>IRL clade</taxon>
        <taxon>Trifolieae</taxon>
        <taxon>Trifolium</taxon>
    </lineage>
</organism>
<feature type="non-terminal residue" evidence="2">
    <location>
        <position position="423"/>
    </location>
</feature>
<dbReference type="AlphaFoldDB" id="A0A2K3MKV2"/>
<accession>A0A2K3MKV2</accession>
<dbReference type="EMBL" id="ASHM01066336">
    <property type="protein sequence ID" value="PNX91461.1"/>
    <property type="molecule type" value="Genomic_DNA"/>
</dbReference>
<evidence type="ECO:0000256" key="1">
    <source>
        <dbReference type="SAM" id="MobiDB-lite"/>
    </source>
</evidence>
<evidence type="ECO:0008006" key="4">
    <source>
        <dbReference type="Google" id="ProtNLM"/>
    </source>
</evidence>
<feature type="compositionally biased region" description="Polar residues" evidence="1">
    <location>
        <begin position="358"/>
        <end position="378"/>
    </location>
</feature>
<comment type="caution">
    <text evidence="2">The sequence shown here is derived from an EMBL/GenBank/DDBJ whole genome shotgun (WGS) entry which is preliminary data.</text>
</comment>
<evidence type="ECO:0000313" key="2">
    <source>
        <dbReference type="EMBL" id="PNX91461.1"/>
    </source>
</evidence>
<evidence type="ECO:0000313" key="3">
    <source>
        <dbReference type="Proteomes" id="UP000236291"/>
    </source>
</evidence>
<reference evidence="2 3" key="2">
    <citation type="journal article" date="2017" name="Front. Plant Sci.">
        <title>Gene Classification and Mining of Molecular Markers Useful in Red Clover (Trifolium pratense) Breeding.</title>
        <authorList>
            <person name="Istvanek J."/>
            <person name="Dluhosova J."/>
            <person name="Dluhos P."/>
            <person name="Patkova L."/>
            <person name="Nedelnik J."/>
            <person name="Repkova J."/>
        </authorList>
    </citation>
    <scope>NUCLEOTIDE SEQUENCE [LARGE SCALE GENOMIC DNA]</scope>
    <source>
        <strain evidence="3">cv. Tatra</strain>
        <tissue evidence="2">Young leaves</tissue>
    </source>
</reference>
<reference evidence="2 3" key="1">
    <citation type="journal article" date="2014" name="Am. J. Bot.">
        <title>Genome assembly and annotation for red clover (Trifolium pratense; Fabaceae).</title>
        <authorList>
            <person name="Istvanek J."/>
            <person name="Jaros M."/>
            <person name="Krenek A."/>
            <person name="Repkova J."/>
        </authorList>
    </citation>
    <scope>NUCLEOTIDE SEQUENCE [LARGE SCALE GENOMIC DNA]</scope>
    <source>
        <strain evidence="3">cv. Tatra</strain>
        <tissue evidence="2">Young leaves</tissue>
    </source>
</reference>
<protein>
    <recommendedName>
        <fullName evidence="4">Envelope-like protein</fullName>
    </recommendedName>
</protein>
<name>A0A2K3MKV2_TRIPR</name>
<dbReference type="Proteomes" id="UP000236291">
    <property type="component" value="Unassembled WGS sequence"/>
</dbReference>
<feature type="compositionally biased region" description="Polar residues" evidence="1">
    <location>
        <begin position="314"/>
        <end position="324"/>
    </location>
</feature>